<feature type="repeat" description="ANK" evidence="3">
    <location>
        <begin position="390"/>
        <end position="422"/>
    </location>
</feature>
<feature type="repeat" description="ANK" evidence="3">
    <location>
        <begin position="291"/>
        <end position="323"/>
    </location>
</feature>
<accession>A0AAE0PH31</accession>
<proteinExistence type="predicted"/>
<keyword evidence="6" id="KW-1185">Reference proteome</keyword>
<dbReference type="Pfam" id="PF00023">
    <property type="entry name" value="Ank"/>
    <property type="match status" value="2"/>
</dbReference>
<reference evidence="5" key="1">
    <citation type="journal article" date="2023" name="Mol. Phylogenet. Evol.">
        <title>Genome-scale phylogeny and comparative genomics of the fungal order Sordariales.</title>
        <authorList>
            <person name="Hensen N."/>
            <person name="Bonometti L."/>
            <person name="Westerberg I."/>
            <person name="Brannstrom I.O."/>
            <person name="Guillou S."/>
            <person name="Cros-Aarteil S."/>
            <person name="Calhoun S."/>
            <person name="Haridas S."/>
            <person name="Kuo A."/>
            <person name="Mondo S."/>
            <person name="Pangilinan J."/>
            <person name="Riley R."/>
            <person name="LaButti K."/>
            <person name="Andreopoulos B."/>
            <person name="Lipzen A."/>
            <person name="Chen C."/>
            <person name="Yan M."/>
            <person name="Daum C."/>
            <person name="Ng V."/>
            <person name="Clum A."/>
            <person name="Steindorff A."/>
            <person name="Ohm R.A."/>
            <person name="Martin F."/>
            <person name="Silar P."/>
            <person name="Natvig D.O."/>
            <person name="Lalanne C."/>
            <person name="Gautier V."/>
            <person name="Ament-Velasquez S.L."/>
            <person name="Kruys A."/>
            <person name="Hutchinson M.I."/>
            <person name="Powell A.J."/>
            <person name="Barry K."/>
            <person name="Miller A.N."/>
            <person name="Grigoriev I.V."/>
            <person name="Debuchy R."/>
            <person name="Gladieux P."/>
            <person name="Hiltunen Thoren M."/>
            <person name="Johannesson H."/>
        </authorList>
    </citation>
    <scope>NUCLEOTIDE SEQUENCE</scope>
    <source>
        <strain evidence="5">FGSC 1904</strain>
    </source>
</reference>
<evidence type="ECO:0000256" key="1">
    <source>
        <dbReference type="ARBA" id="ARBA00022737"/>
    </source>
</evidence>
<keyword evidence="2 3" id="KW-0040">ANK repeat</keyword>
<feature type="region of interest" description="Disordered" evidence="4">
    <location>
        <begin position="247"/>
        <end position="266"/>
    </location>
</feature>
<comment type="caution">
    <text evidence="5">The sequence shown here is derived from an EMBL/GenBank/DDBJ whole genome shotgun (WGS) entry which is preliminary data.</text>
</comment>
<evidence type="ECO:0000256" key="2">
    <source>
        <dbReference type="ARBA" id="ARBA00023043"/>
    </source>
</evidence>
<gene>
    <name evidence="5" type="ORF">B0T20DRAFT_349910</name>
</gene>
<dbReference type="Pfam" id="PF12796">
    <property type="entry name" value="Ank_2"/>
    <property type="match status" value="4"/>
</dbReference>
<sequence>MFHHHVVGPSSTRIELDDGLSLDSGLGMASQPSSPMTPKHLASFEYMTRSLSPNNPFSDDAAAGLEDLFPDEASLPSPVPEPSTPLRELTHPSTPKTQPQPHTSPLLLTADRRATRTLSLKLGPVPKKRRQSTTQLAEQLHHAIDKNDTGAILKLIKEGRIDPNIQRRGASLSPLHEALAARSVDSANFLALSGADLEATNRTKETAIITATKNSFPLASVTLLCELGAKLDAVDIFGRSALHYAASSHGPSASSSSSTSPSSSSSYEDEKAEIVKVLCSHGANPNLPDETGHMPLHQAVHNVHLAAARQLLDCGADINAATKSGRTPLYLAIAKRSTDIVSLLCERGAVINRCVGDSTPLLAAITAGCTDIARVLIQAGAADPNLSGGKGNFPLLMAAALGNEELVEMLLAHGADVHVASNSTGMTPLHVACQGGHEGIVGMLIRAGTPVDGVNNDGLTPLALAVEGVHDEIVQMLLMHGRADANHTYDGQSLLWRALERLIAATNLASKTTSSPGTSTAVAHAKYVTVTAIERIIQLLITSGADVTAPQGDLGITPLHQACRLGLDSIVEMMLSTPKDVRTSASFHGEKYGHSGVVETHLWSGHTPLFFAVEGGHLTTTKLLIEKYHANINARTAVDATLLWAAIGHPHILRYLLTLKPLQGQGVNRNGSVRKRLRLMSFGRGSEDGTLGGECFDVNHRDHGGATVLHAAAAAGHMEDVRILLRKGAKQFAAHEVYDDLAGRKGGTYRQGTPAGIARQKGHDRIVELIEGWR</sequence>
<dbReference type="SMART" id="SM00248">
    <property type="entry name" value="ANK"/>
    <property type="match status" value="13"/>
</dbReference>
<evidence type="ECO:0000313" key="5">
    <source>
        <dbReference type="EMBL" id="KAK3399886.1"/>
    </source>
</evidence>
<dbReference type="PANTHER" id="PTHR24198:SF165">
    <property type="entry name" value="ANKYRIN REPEAT-CONTAINING PROTEIN-RELATED"/>
    <property type="match status" value="1"/>
</dbReference>
<dbReference type="InterPro" id="IPR036770">
    <property type="entry name" value="Ankyrin_rpt-contain_sf"/>
</dbReference>
<feature type="repeat" description="ANK" evidence="3">
    <location>
        <begin position="704"/>
        <end position="736"/>
    </location>
</feature>
<dbReference type="PROSITE" id="PS50297">
    <property type="entry name" value="ANK_REP_REGION"/>
    <property type="match status" value="6"/>
</dbReference>
<evidence type="ECO:0000256" key="3">
    <source>
        <dbReference type="PROSITE-ProRule" id="PRU00023"/>
    </source>
</evidence>
<name>A0AAE0PH31_SORBR</name>
<dbReference type="InterPro" id="IPR002110">
    <property type="entry name" value="Ankyrin_rpt"/>
</dbReference>
<feature type="repeat" description="ANK" evidence="3">
    <location>
        <begin position="554"/>
        <end position="586"/>
    </location>
</feature>
<feature type="repeat" description="ANK" evidence="3">
    <location>
        <begin position="424"/>
        <end position="456"/>
    </location>
</feature>
<feature type="region of interest" description="Disordered" evidence="4">
    <location>
        <begin position="70"/>
        <end position="106"/>
    </location>
</feature>
<dbReference type="PRINTS" id="PR01415">
    <property type="entry name" value="ANKYRIN"/>
</dbReference>
<keyword evidence="1" id="KW-0677">Repeat</keyword>
<reference evidence="5" key="2">
    <citation type="submission" date="2023-07" db="EMBL/GenBank/DDBJ databases">
        <authorList>
            <consortium name="Lawrence Berkeley National Laboratory"/>
            <person name="Haridas S."/>
            <person name="Hensen N."/>
            <person name="Bonometti L."/>
            <person name="Westerberg I."/>
            <person name="Brannstrom I.O."/>
            <person name="Guillou S."/>
            <person name="Cros-Aarteil S."/>
            <person name="Calhoun S."/>
            <person name="Kuo A."/>
            <person name="Mondo S."/>
            <person name="Pangilinan J."/>
            <person name="Riley R."/>
            <person name="LaButti K."/>
            <person name="Andreopoulos B."/>
            <person name="Lipzen A."/>
            <person name="Chen C."/>
            <person name="Yanf M."/>
            <person name="Daum C."/>
            <person name="Ng V."/>
            <person name="Clum A."/>
            <person name="Steindorff A."/>
            <person name="Ohm R."/>
            <person name="Martin F."/>
            <person name="Silar P."/>
            <person name="Natvig D."/>
            <person name="Lalanne C."/>
            <person name="Gautier V."/>
            <person name="Ament-velasquez S.L."/>
            <person name="Kruys A."/>
            <person name="Hutchinson M.I."/>
            <person name="Powell A.J."/>
            <person name="Barry K."/>
            <person name="Miller A.N."/>
            <person name="Grigoriev I.V."/>
            <person name="Debuchy R."/>
            <person name="Gladieux P."/>
            <person name="Thoren M.H."/>
            <person name="Johannesson H."/>
        </authorList>
    </citation>
    <scope>NUCLEOTIDE SEQUENCE</scope>
    <source>
        <strain evidence="5">FGSC 1904</strain>
    </source>
</reference>
<evidence type="ECO:0000313" key="6">
    <source>
        <dbReference type="Proteomes" id="UP001281003"/>
    </source>
</evidence>
<dbReference type="EMBL" id="JAUTDP010000004">
    <property type="protein sequence ID" value="KAK3399886.1"/>
    <property type="molecule type" value="Genomic_DNA"/>
</dbReference>
<dbReference type="SUPFAM" id="SSF48403">
    <property type="entry name" value="Ankyrin repeat"/>
    <property type="match status" value="2"/>
</dbReference>
<feature type="compositionally biased region" description="Polar residues" evidence="4">
    <location>
        <begin position="91"/>
        <end position="103"/>
    </location>
</feature>
<dbReference type="Proteomes" id="UP001281003">
    <property type="component" value="Unassembled WGS sequence"/>
</dbReference>
<dbReference type="AlphaFoldDB" id="A0AAE0PH31"/>
<dbReference type="PROSITE" id="PS50088">
    <property type="entry name" value="ANK_REPEAT"/>
    <property type="match status" value="8"/>
</dbReference>
<protein>
    <submittedName>
        <fullName evidence="5">Ankyrin repeat-containing domain protein</fullName>
    </submittedName>
</protein>
<evidence type="ECO:0000256" key="4">
    <source>
        <dbReference type="SAM" id="MobiDB-lite"/>
    </source>
</evidence>
<feature type="repeat" description="ANK" evidence="3">
    <location>
        <begin position="170"/>
        <end position="202"/>
    </location>
</feature>
<dbReference type="PANTHER" id="PTHR24198">
    <property type="entry name" value="ANKYRIN REPEAT AND PROTEIN KINASE DOMAIN-CONTAINING PROTEIN"/>
    <property type="match status" value="1"/>
</dbReference>
<feature type="repeat" description="ANK" evidence="3">
    <location>
        <begin position="457"/>
        <end position="481"/>
    </location>
</feature>
<dbReference type="Gene3D" id="1.25.40.20">
    <property type="entry name" value="Ankyrin repeat-containing domain"/>
    <property type="match status" value="5"/>
</dbReference>
<organism evidence="5 6">
    <name type="scientific">Sordaria brevicollis</name>
    <dbReference type="NCBI Taxonomy" id="83679"/>
    <lineage>
        <taxon>Eukaryota</taxon>
        <taxon>Fungi</taxon>
        <taxon>Dikarya</taxon>
        <taxon>Ascomycota</taxon>
        <taxon>Pezizomycotina</taxon>
        <taxon>Sordariomycetes</taxon>
        <taxon>Sordariomycetidae</taxon>
        <taxon>Sordariales</taxon>
        <taxon>Sordariaceae</taxon>
        <taxon>Sordaria</taxon>
    </lineage>
</organism>
<feature type="repeat" description="ANK" evidence="3">
    <location>
        <begin position="324"/>
        <end position="352"/>
    </location>
</feature>